<name>A0A2N7VXS0_9BURK</name>
<dbReference type="OrthoDB" id="2189693at2"/>
<dbReference type="Pfam" id="PF05532">
    <property type="entry name" value="CsbD"/>
    <property type="match status" value="1"/>
</dbReference>
<reference evidence="4 7" key="2">
    <citation type="submission" date="2020-04" db="EMBL/GenBank/DDBJ databases">
        <authorList>
            <person name="De Canck E."/>
        </authorList>
    </citation>
    <scope>NUCLEOTIDE SEQUENCE [LARGE SCALE GENOMIC DNA]</scope>
    <source>
        <strain evidence="4 7">LMG 27174</strain>
    </source>
</reference>
<evidence type="ECO:0000256" key="2">
    <source>
        <dbReference type="SAM" id="MobiDB-lite"/>
    </source>
</evidence>
<protein>
    <submittedName>
        <fullName evidence="5">CsbD family protein</fullName>
    </submittedName>
</protein>
<evidence type="ECO:0000313" key="5">
    <source>
        <dbReference type="EMBL" id="PMS21943.1"/>
    </source>
</evidence>
<dbReference type="RefSeq" id="WP_102636278.1">
    <property type="nucleotide sequence ID" value="NZ_CADIJZ010000039.1"/>
</dbReference>
<organism evidence="4 7">
    <name type="scientific">Paraburkholderia rhynchosiae</name>
    <dbReference type="NCBI Taxonomy" id="487049"/>
    <lineage>
        <taxon>Bacteria</taxon>
        <taxon>Pseudomonadati</taxon>
        <taxon>Pseudomonadota</taxon>
        <taxon>Betaproteobacteria</taxon>
        <taxon>Burkholderiales</taxon>
        <taxon>Burkholderiaceae</taxon>
        <taxon>Paraburkholderia</taxon>
    </lineage>
</organism>
<evidence type="ECO:0000256" key="1">
    <source>
        <dbReference type="ARBA" id="ARBA00009129"/>
    </source>
</evidence>
<dbReference type="InterPro" id="IPR008462">
    <property type="entry name" value="CsbD"/>
</dbReference>
<accession>A0A2N7VXS0</accession>
<evidence type="ECO:0000313" key="4">
    <source>
        <dbReference type="EMBL" id="CAB3738882.1"/>
    </source>
</evidence>
<evidence type="ECO:0000313" key="7">
    <source>
        <dbReference type="Proteomes" id="UP000494205"/>
    </source>
</evidence>
<evidence type="ECO:0000313" key="6">
    <source>
        <dbReference type="Proteomes" id="UP000235659"/>
    </source>
</evidence>
<comment type="similarity">
    <text evidence="1">Belongs to the UPF0337 (CsbD) family.</text>
</comment>
<dbReference type="EMBL" id="CADIJZ010000039">
    <property type="protein sequence ID" value="CAB3738882.1"/>
    <property type="molecule type" value="Genomic_DNA"/>
</dbReference>
<keyword evidence="6" id="KW-1185">Reference proteome</keyword>
<dbReference type="Gene3D" id="1.10.1470.10">
    <property type="entry name" value="YjbJ"/>
    <property type="match status" value="1"/>
</dbReference>
<feature type="domain" description="CsbD-like" evidence="3">
    <location>
        <begin position="4"/>
        <end position="56"/>
    </location>
</feature>
<dbReference type="Proteomes" id="UP000494205">
    <property type="component" value="Unassembled WGS sequence"/>
</dbReference>
<feature type="region of interest" description="Disordered" evidence="2">
    <location>
        <begin position="1"/>
        <end position="62"/>
    </location>
</feature>
<reference evidence="5 6" key="1">
    <citation type="submission" date="2018-01" db="EMBL/GenBank/DDBJ databases">
        <title>Whole genome analyses suggest that Burkholderia sensu lato contains two further novel genera in the rhizoxinica-symbiotica group Mycetohabitans gen. nov., and Trinickia gen. nov.: implications for the evolution of diazotrophy and nodulation in the Burkholderiaceae.</title>
        <authorList>
            <person name="Estrada-de los Santos P."/>
            <person name="Palmer M."/>
            <person name="Chavez-Ramirez B."/>
            <person name="Beukes C."/>
            <person name="Steenkamp E.T."/>
            <person name="Hirsch A.M."/>
            <person name="Manyaka P."/>
            <person name="Maluk M."/>
            <person name="Lafos M."/>
            <person name="Crook M."/>
            <person name="Gross E."/>
            <person name="Simon M.F."/>
            <person name="Bueno dos Reis Junior F."/>
            <person name="Poole P.S."/>
            <person name="Venter S.N."/>
            <person name="James E.K."/>
        </authorList>
    </citation>
    <scope>NUCLEOTIDE SEQUENCE [LARGE SCALE GENOMIC DNA]</scope>
    <source>
        <strain evidence="5 6">WSM 3937</strain>
    </source>
</reference>
<dbReference type="SUPFAM" id="SSF69047">
    <property type="entry name" value="Hypothetical protein YjbJ"/>
    <property type="match status" value="1"/>
</dbReference>
<evidence type="ECO:0000259" key="3">
    <source>
        <dbReference type="Pfam" id="PF05532"/>
    </source>
</evidence>
<dbReference type="EMBL" id="PNXY01000045">
    <property type="protein sequence ID" value="PMS21943.1"/>
    <property type="molecule type" value="Genomic_DNA"/>
</dbReference>
<dbReference type="AlphaFoldDB" id="A0A2N7VXS0"/>
<proteinExistence type="inferred from homology"/>
<dbReference type="Proteomes" id="UP000235659">
    <property type="component" value="Unassembled WGS sequence"/>
</dbReference>
<gene>
    <name evidence="5" type="ORF">C0Z16_33395</name>
    <name evidence="4" type="ORF">LMG27174_06501</name>
</gene>
<sequence length="62" mass="6781">MNKDQVKGVAHKMKGKVNEAMGKVTGRPSRELKGDVEQAAGQARKDVGDAKEAAKDRTKRHH</sequence>
<dbReference type="InterPro" id="IPR036629">
    <property type="entry name" value="YjbJ_sf"/>
</dbReference>
<feature type="compositionally biased region" description="Basic and acidic residues" evidence="2">
    <location>
        <begin position="43"/>
        <end position="56"/>
    </location>
</feature>